<evidence type="ECO:0000256" key="3">
    <source>
        <dbReference type="ARBA" id="ARBA00022475"/>
    </source>
</evidence>
<dbReference type="SUPFAM" id="SSF161098">
    <property type="entry name" value="MetI-like"/>
    <property type="match status" value="1"/>
</dbReference>
<keyword evidence="4 7" id="KW-0812">Transmembrane</keyword>
<sequence>MSSLAAFGLSNYKLKFKEPIFLLLLVSLMIPIQVMLIPLSILLKELNLINTYCVLILPYMAFNCPIAVFILRGFFEEIPMGIKESAKIDGASDFTIFTRIILPLSKPALAAVLIISFIGVWNEFIFALVFLKDDRYLTIPVALYRILNSAVEGSPYEIYSAMATLTVFPVIIVFIFFQRWFIEGLTAGALKG</sequence>
<dbReference type="AlphaFoldDB" id="X0UHK4"/>
<dbReference type="InterPro" id="IPR000515">
    <property type="entry name" value="MetI-like"/>
</dbReference>
<comment type="caution">
    <text evidence="9">The sequence shown here is derived from an EMBL/GenBank/DDBJ whole genome shotgun (WGS) entry which is preliminary data.</text>
</comment>
<dbReference type="EMBL" id="BARS01026851">
    <property type="protein sequence ID" value="GAG05244.1"/>
    <property type="molecule type" value="Genomic_DNA"/>
</dbReference>
<dbReference type="CDD" id="cd06261">
    <property type="entry name" value="TM_PBP2"/>
    <property type="match status" value="1"/>
</dbReference>
<evidence type="ECO:0000256" key="2">
    <source>
        <dbReference type="ARBA" id="ARBA00022448"/>
    </source>
</evidence>
<comment type="subcellular location">
    <subcellularLocation>
        <location evidence="1">Cell membrane</location>
        <topology evidence="1">Multi-pass membrane protein</topology>
    </subcellularLocation>
</comment>
<evidence type="ECO:0000256" key="1">
    <source>
        <dbReference type="ARBA" id="ARBA00004651"/>
    </source>
</evidence>
<keyword evidence="2" id="KW-0813">Transport</keyword>
<dbReference type="PANTHER" id="PTHR43744:SF8">
    <property type="entry name" value="SN-GLYCEROL-3-PHOSPHATE TRANSPORT SYSTEM PERMEASE PROTEIN UGPE"/>
    <property type="match status" value="1"/>
</dbReference>
<dbReference type="PROSITE" id="PS50928">
    <property type="entry name" value="ABC_TM1"/>
    <property type="match status" value="1"/>
</dbReference>
<accession>X0UHK4</accession>
<dbReference type="Gene3D" id="1.10.3720.10">
    <property type="entry name" value="MetI-like"/>
    <property type="match status" value="1"/>
</dbReference>
<feature type="transmembrane region" description="Helical" evidence="7">
    <location>
        <begin position="158"/>
        <end position="177"/>
    </location>
</feature>
<feature type="transmembrane region" description="Helical" evidence="7">
    <location>
        <begin position="49"/>
        <end position="75"/>
    </location>
</feature>
<evidence type="ECO:0000256" key="7">
    <source>
        <dbReference type="SAM" id="Phobius"/>
    </source>
</evidence>
<feature type="transmembrane region" description="Helical" evidence="7">
    <location>
        <begin position="20"/>
        <end position="43"/>
    </location>
</feature>
<keyword evidence="6 7" id="KW-0472">Membrane</keyword>
<evidence type="ECO:0000259" key="8">
    <source>
        <dbReference type="PROSITE" id="PS50928"/>
    </source>
</evidence>
<gene>
    <name evidence="9" type="ORF">S01H1_42253</name>
</gene>
<evidence type="ECO:0000313" key="9">
    <source>
        <dbReference type="EMBL" id="GAG05244.1"/>
    </source>
</evidence>
<proteinExistence type="predicted"/>
<feature type="transmembrane region" description="Helical" evidence="7">
    <location>
        <begin position="108"/>
        <end position="131"/>
    </location>
</feature>
<keyword evidence="3" id="KW-1003">Cell membrane</keyword>
<dbReference type="GO" id="GO:0005886">
    <property type="term" value="C:plasma membrane"/>
    <property type="evidence" value="ECO:0007669"/>
    <property type="project" value="UniProtKB-SubCell"/>
</dbReference>
<dbReference type="Pfam" id="PF00528">
    <property type="entry name" value="BPD_transp_1"/>
    <property type="match status" value="1"/>
</dbReference>
<dbReference type="PANTHER" id="PTHR43744">
    <property type="entry name" value="ABC TRANSPORTER PERMEASE PROTEIN MG189-RELATED-RELATED"/>
    <property type="match status" value="1"/>
</dbReference>
<reference evidence="9" key="1">
    <citation type="journal article" date="2014" name="Front. Microbiol.">
        <title>High frequency of phylogenetically diverse reductive dehalogenase-homologous genes in deep subseafloor sedimentary metagenomes.</title>
        <authorList>
            <person name="Kawai M."/>
            <person name="Futagami T."/>
            <person name="Toyoda A."/>
            <person name="Takaki Y."/>
            <person name="Nishi S."/>
            <person name="Hori S."/>
            <person name="Arai W."/>
            <person name="Tsubouchi T."/>
            <person name="Morono Y."/>
            <person name="Uchiyama I."/>
            <person name="Ito T."/>
            <person name="Fujiyama A."/>
            <person name="Inagaki F."/>
            <person name="Takami H."/>
        </authorList>
    </citation>
    <scope>NUCLEOTIDE SEQUENCE</scope>
    <source>
        <strain evidence="9">Expedition CK06-06</strain>
    </source>
</reference>
<dbReference type="GO" id="GO:0055085">
    <property type="term" value="P:transmembrane transport"/>
    <property type="evidence" value="ECO:0007669"/>
    <property type="project" value="InterPro"/>
</dbReference>
<evidence type="ECO:0000256" key="4">
    <source>
        <dbReference type="ARBA" id="ARBA00022692"/>
    </source>
</evidence>
<feature type="domain" description="ABC transmembrane type-1" evidence="8">
    <location>
        <begin position="1"/>
        <end position="177"/>
    </location>
</feature>
<keyword evidence="5 7" id="KW-1133">Transmembrane helix</keyword>
<protein>
    <recommendedName>
        <fullName evidence="8">ABC transmembrane type-1 domain-containing protein</fullName>
    </recommendedName>
</protein>
<evidence type="ECO:0000256" key="5">
    <source>
        <dbReference type="ARBA" id="ARBA00022989"/>
    </source>
</evidence>
<organism evidence="9">
    <name type="scientific">marine sediment metagenome</name>
    <dbReference type="NCBI Taxonomy" id="412755"/>
    <lineage>
        <taxon>unclassified sequences</taxon>
        <taxon>metagenomes</taxon>
        <taxon>ecological metagenomes</taxon>
    </lineage>
</organism>
<evidence type="ECO:0000256" key="6">
    <source>
        <dbReference type="ARBA" id="ARBA00023136"/>
    </source>
</evidence>
<dbReference type="InterPro" id="IPR035906">
    <property type="entry name" value="MetI-like_sf"/>
</dbReference>
<name>X0UHK4_9ZZZZ</name>